<dbReference type="AlphaFoldDB" id="A0A8K1YTU3"/>
<protein>
    <submittedName>
        <fullName evidence="2">Teratocyte protein III</fullName>
    </submittedName>
</protein>
<evidence type="ECO:0000313" key="2">
    <source>
        <dbReference type="EMBL" id="UEP64317.1"/>
    </source>
</evidence>
<accession>A0A8K1YTU3</accession>
<dbReference type="EMBL" id="MZ746724">
    <property type="protein sequence ID" value="UEP64317.1"/>
    <property type="molecule type" value="mRNA"/>
</dbReference>
<feature type="signal peptide" evidence="1">
    <location>
        <begin position="1"/>
        <end position="19"/>
    </location>
</feature>
<evidence type="ECO:0000256" key="1">
    <source>
        <dbReference type="SAM" id="SignalP"/>
    </source>
</evidence>
<keyword evidence="1" id="KW-0732">Signal</keyword>
<name>A0A8K1YTU3_COTFL</name>
<organism evidence="2">
    <name type="scientific">Cotesia flavipes</name>
    <name type="common">Parasitic wasp</name>
    <name type="synonym">Apanteles flavipes</name>
    <dbReference type="NCBI Taxonomy" id="89805"/>
    <lineage>
        <taxon>Eukaryota</taxon>
        <taxon>Metazoa</taxon>
        <taxon>Ecdysozoa</taxon>
        <taxon>Arthropoda</taxon>
        <taxon>Hexapoda</taxon>
        <taxon>Insecta</taxon>
        <taxon>Pterygota</taxon>
        <taxon>Neoptera</taxon>
        <taxon>Endopterygota</taxon>
        <taxon>Hymenoptera</taxon>
        <taxon>Apocrita</taxon>
        <taxon>Ichneumonoidea</taxon>
        <taxon>Braconidae</taxon>
        <taxon>Microgastrinae</taxon>
        <taxon>Cotesia</taxon>
    </lineage>
</organism>
<feature type="chain" id="PRO_5035446332" evidence="1">
    <location>
        <begin position="20"/>
        <end position="160"/>
    </location>
</feature>
<reference evidence="2" key="1">
    <citation type="submission" date="2021-08" db="EMBL/GenBank/DDBJ databases">
        <title>Proteotranscriptomics reveals the secretory dynamics of teratocytes, master regulators of parasitization by the endoparasitoid wasp Cotesia flavipes.</title>
        <authorList>
            <person name="Pinto C.G."/>
            <person name="Walker A.A."/>
            <person name="Robinson S."/>
            <person name="King G.F."/>
            <person name="Rossi G.D."/>
        </authorList>
    </citation>
    <scope>NUCLEOTIDE SEQUENCE</scope>
</reference>
<sequence>MAKYCVFFACFVLFACSSANPVGNLKAVLGAATQKCGYSRTELNEKSYVSAPNSTNGFGNVEMVCFFSELGFVQKNENNAYYLNGKVMQDVFRQVVSKAKPSASDNLEVTAAVNIVKNCSQEKADNPKKLVENFVTCFDERKAAALASATPSAADVTASN</sequence>
<proteinExistence type="evidence at transcript level"/>
<dbReference type="PROSITE" id="PS51257">
    <property type="entry name" value="PROKAR_LIPOPROTEIN"/>
    <property type="match status" value="1"/>
</dbReference>